<dbReference type="InterPro" id="IPR020803">
    <property type="entry name" value="MeTfrase_dom"/>
</dbReference>
<evidence type="ECO:0000313" key="3">
    <source>
        <dbReference type="EMBL" id="APW61735.1"/>
    </source>
</evidence>
<keyword evidence="1 3" id="KW-0808">Transferase</keyword>
<evidence type="ECO:0000313" key="4">
    <source>
        <dbReference type="Proteomes" id="UP000186309"/>
    </source>
</evidence>
<dbReference type="InterPro" id="IPR048711">
    <property type="entry name" value="WHD_Rv2258c"/>
</dbReference>
<protein>
    <submittedName>
        <fullName evidence="3">Ubiquinone biosynthesis O-methyltransferase</fullName>
        <ecNumber evidence="3">2.1.1.222</ecNumber>
    </submittedName>
</protein>
<proteinExistence type="predicted"/>
<organism evidence="3 4">
    <name type="scientific">Paludisphaera borealis</name>
    <dbReference type="NCBI Taxonomy" id="1387353"/>
    <lineage>
        <taxon>Bacteria</taxon>
        <taxon>Pseudomonadati</taxon>
        <taxon>Planctomycetota</taxon>
        <taxon>Planctomycetia</taxon>
        <taxon>Isosphaerales</taxon>
        <taxon>Isosphaeraceae</taxon>
        <taxon>Paludisphaera</taxon>
    </lineage>
</organism>
<accession>A0A1U7CS21</accession>
<dbReference type="GO" id="GO:0032259">
    <property type="term" value="P:methylation"/>
    <property type="evidence" value="ECO:0007669"/>
    <property type="project" value="UniProtKB-KW"/>
</dbReference>
<dbReference type="RefSeq" id="WP_076347316.1">
    <property type="nucleotide sequence ID" value="NZ_CP019082.1"/>
</dbReference>
<dbReference type="GO" id="GO:0102208">
    <property type="term" value="F:2-polyprenyl-6-hydroxyphenol methylase activity"/>
    <property type="evidence" value="ECO:0007669"/>
    <property type="project" value="UniProtKB-EC"/>
</dbReference>
<dbReference type="EC" id="2.1.1.222" evidence="3"/>
<dbReference type="Proteomes" id="UP000186309">
    <property type="component" value="Chromosome"/>
</dbReference>
<dbReference type="InterPro" id="IPR053173">
    <property type="entry name" value="SAM-binding_MTase"/>
</dbReference>
<dbReference type="PANTHER" id="PTHR45128:SF1">
    <property type="entry name" value="S-ADENOSYLMETHIONINE-DEPENDENT METHYLTRANSFERASE RV2258C"/>
    <property type="match status" value="1"/>
</dbReference>
<dbReference type="PANTHER" id="PTHR45128">
    <property type="entry name" value="METHYLTRANSFERASE TYPE 11"/>
    <property type="match status" value="1"/>
</dbReference>
<name>A0A1U7CS21_9BACT</name>
<keyword evidence="3" id="KW-0830">Ubiquinone</keyword>
<keyword evidence="4" id="KW-1185">Reference proteome</keyword>
<gene>
    <name evidence="3" type="primary">ubiG_3</name>
    <name evidence="3" type="ORF">BSF38_03263</name>
</gene>
<evidence type="ECO:0000259" key="2">
    <source>
        <dbReference type="SMART" id="SM00828"/>
    </source>
</evidence>
<dbReference type="AlphaFoldDB" id="A0A1U7CS21"/>
<dbReference type="KEGG" id="pbor:BSF38_03263"/>
<dbReference type="SUPFAM" id="SSF53335">
    <property type="entry name" value="S-adenosyl-L-methionine-dependent methyltransferases"/>
    <property type="match status" value="1"/>
</dbReference>
<dbReference type="OrthoDB" id="9801363at2"/>
<dbReference type="InterPro" id="IPR025714">
    <property type="entry name" value="Methyltranfer_dom"/>
</dbReference>
<feature type="domain" description="Polyketide synthase-like methyltransferase" evidence="2">
    <location>
        <begin position="161"/>
        <end position="357"/>
    </location>
</feature>
<evidence type="ECO:0000256" key="1">
    <source>
        <dbReference type="ARBA" id="ARBA00022679"/>
    </source>
</evidence>
<dbReference type="Gene3D" id="1.10.10.10">
    <property type="entry name" value="Winged helix-like DNA-binding domain superfamily/Winged helix DNA-binding domain"/>
    <property type="match status" value="1"/>
</dbReference>
<sequence>MGVSLEQERVDAFGRKMVEALNHAGLALMASMGHRTGLFDVMSRLPAATSERIASEAVLSERYVREWLGAMATGGVVEYREGDGTYRLPPEHAAWLTRESSPNNVAAAMQFVAVLGYVEDQVVEAFRHGRGVPYSAYHRFHEVMAEESAQTVVAALAEQILPLVPGLVDRLAGGIDVLDVGCGSGRAVNELAANFPKSRFAGYDFAEEAIVAARREAERRGLSNARFEVRDVAEMGESAAYDLITAFDAIHDQARPDAVLRNIAEALRPGGTFLMQDISGSSHVHTDLAHPLGPFLYTISCMHCMSVSLACGGPGLGAMWGKEKALQMLREAGFGPARVERLPHDPMNYFYIAAPDS</sequence>
<keyword evidence="3" id="KW-0489">Methyltransferase</keyword>
<dbReference type="Pfam" id="PF13847">
    <property type="entry name" value="Methyltransf_31"/>
    <property type="match status" value="1"/>
</dbReference>
<dbReference type="CDD" id="cd02440">
    <property type="entry name" value="AdoMet_MTases"/>
    <property type="match status" value="1"/>
</dbReference>
<dbReference type="InterPro" id="IPR036388">
    <property type="entry name" value="WH-like_DNA-bd_sf"/>
</dbReference>
<dbReference type="EMBL" id="CP019082">
    <property type="protein sequence ID" value="APW61735.1"/>
    <property type="molecule type" value="Genomic_DNA"/>
</dbReference>
<reference evidence="4" key="1">
    <citation type="submission" date="2016-12" db="EMBL/GenBank/DDBJ databases">
        <title>Comparative genomics of four Isosphaeraceae planctomycetes: a common pool of plasmids and glycoside hydrolase genes.</title>
        <authorList>
            <person name="Ivanova A."/>
        </authorList>
    </citation>
    <scope>NUCLEOTIDE SEQUENCE [LARGE SCALE GENOMIC DNA]</scope>
    <source>
        <strain evidence="4">PX4</strain>
    </source>
</reference>
<dbReference type="Pfam" id="PF21320">
    <property type="entry name" value="WHD_Rv2258c"/>
    <property type="match status" value="1"/>
</dbReference>
<dbReference type="STRING" id="1387353.BSF38_03263"/>
<dbReference type="InterPro" id="IPR029063">
    <property type="entry name" value="SAM-dependent_MTases_sf"/>
</dbReference>
<dbReference type="Gene3D" id="3.40.50.150">
    <property type="entry name" value="Vaccinia Virus protein VP39"/>
    <property type="match status" value="1"/>
</dbReference>
<dbReference type="SMART" id="SM00828">
    <property type="entry name" value="PKS_MT"/>
    <property type="match status" value="1"/>
</dbReference>